<organism evidence="2 3">
    <name type="scientific">Rotaria sordida</name>
    <dbReference type="NCBI Taxonomy" id="392033"/>
    <lineage>
        <taxon>Eukaryota</taxon>
        <taxon>Metazoa</taxon>
        <taxon>Spiralia</taxon>
        <taxon>Gnathifera</taxon>
        <taxon>Rotifera</taxon>
        <taxon>Eurotatoria</taxon>
        <taxon>Bdelloidea</taxon>
        <taxon>Philodinida</taxon>
        <taxon>Philodinidae</taxon>
        <taxon>Rotaria</taxon>
    </lineage>
</organism>
<keyword evidence="3" id="KW-1185">Reference proteome</keyword>
<dbReference type="Proteomes" id="UP000663870">
    <property type="component" value="Unassembled WGS sequence"/>
</dbReference>
<dbReference type="InterPro" id="IPR011993">
    <property type="entry name" value="PH-like_dom_sf"/>
</dbReference>
<dbReference type="EMBL" id="CAJNOL010005230">
    <property type="protein sequence ID" value="CAF1601846.1"/>
    <property type="molecule type" value="Genomic_DNA"/>
</dbReference>
<evidence type="ECO:0000313" key="3">
    <source>
        <dbReference type="Proteomes" id="UP000663870"/>
    </source>
</evidence>
<dbReference type="SUPFAM" id="SSF50729">
    <property type="entry name" value="PH domain-like"/>
    <property type="match status" value="1"/>
</dbReference>
<feature type="non-terminal residue" evidence="2">
    <location>
        <position position="1"/>
    </location>
</feature>
<dbReference type="Gene3D" id="2.30.29.30">
    <property type="entry name" value="Pleckstrin-homology domain (PH domain)/Phosphotyrosine-binding domain (PTB)"/>
    <property type="match status" value="1"/>
</dbReference>
<name>A0A816AZQ3_9BILA</name>
<reference evidence="2" key="1">
    <citation type="submission" date="2021-02" db="EMBL/GenBank/DDBJ databases">
        <authorList>
            <person name="Nowell W R."/>
        </authorList>
    </citation>
    <scope>NUCLEOTIDE SEQUENCE</scope>
</reference>
<accession>A0A816AZQ3</accession>
<dbReference type="InterPro" id="IPR001849">
    <property type="entry name" value="PH_domain"/>
</dbReference>
<dbReference type="AlphaFoldDB" id="A0A816AZQ3"/>
<feature type="domain" description="PH" evidence="1">
    <location>
        <begin position="1"/>
        <end position="74"/>
    </location>
</feature>
<dbReference type="Pfam" id="PF16457">
    <property type="entry name" value="PH_12"/>
    <property type="match status" value="1"/>
</dbReference>
<evidence type="ECO:0000313" key="2">
    <source>
        <dbReference type="EMBL" id="CAF1601846.1"/>
    </source>
</evidence>
<evidence type="ECO:0000259" key="1">
    <source>
        <dbReference type="PROSITE" id="PS50003"/>
    </source>
</evidence>
<proteinExistence type="predicted"/>
<dbReference type="PROSITE" id="PS50003">
    <property type="entry name" value="PH_DOMAIN"/>
    <property type="match status" value="1"/>
</dbReference>
<protein>
    <recommendedName>
        <fullName evidence="1">PH domain-containing protein</fullName>
    </recommendedName>
</protein>
<sequence length="88" mass="10576">MYNEKNYIHEINEIRSGLQNSTFDQVVNHDIADRNHEQYAFSLYYNNYRDELHLSAKDESTKNMWIQGLQHLIDSHALKQQRHVINET</sequence>
<comment type="caution">
    <text evidence="2">The sequence shown here is derived from an EMBL/GenBank/DDBJ whole genome shotgun (WGS) entry which is preliminary data.</text>
</comment>
<gene>
    <name evidence="2" type="ORF">JXQ802_LOCUS48402</name>
</gene>